<dbReference type="InterPro" id="IPR012816">
    <property type="entry name" value="NADAR"/>
</dbReference>
<dbReference type="Pfam" id="PF08719">
    <property type="entry name" value="NADAR"/>
    <property type="match status" value="4"/>
</dbReference>
<organism evidence="2 3">
    <name type="scientific">Oopsacas minuta</name>
    <dbReference type="NCBI Taxonomy" id="111878"/>
    <lineage>
        <taxon>Eukaryota</taxon>
        <taxon>Metazoa</taxon>
        <taxon>Porifera</taxon>
        <taxon>Hexactinellida</taxon>
        <taxon>Hexasterophora</taxon>
        <taxon>Lyssacinosida</taxon>
        <taxon>Leucopsacidae</taxon>
        <taxon>Oopsacas</taxon>
    </lineage>
</organism>
<feature type="domain" description="NADAR" evidence="1">
    <location>
        <begin position="382"/>
        <end position="521"/>
    </location>
</feature>
<gene>
    <name evidence="2" type="ORF">LOD99_58</name>
</gene>
<dbReference type="NCBIfam" id="TIGR02464">
    <property type="entry name" value="ribofla_fusion"/>
    <property type="match status" value="4"/>
</dbReference>
<name>A0AAV7K9F4_9METZ</name>
<evidence type="ECO:0000313" key="2">
    <source>
        <dbReference type="EMBL" id="KAI6657310.1"/>
    </source>
</evidence>
<evidence type="ECO:0000259" key="1">
    <source>
        <dbReference type="Pfam" id="PF08719"/>
    </source>
</evidence>
<keyword evidence="3" id="KW-1185">Reference proteome</keyword>
<proteinExistence type="predicted"/>
<dbReference type="SUPFAM" id="SSF143990">
    <property type="entry name" value="YbiA-like"/>
    <property type="match status" value="4"/>
</dbReference>
<dbReference type="Gene3D" id="1.10.357.40">
    <property type="entry name" value="YbiA-like"/>
    <property type="match status" value="4"/>
</dbReference>
<dbReference type="Proteomes" id="UP001165289">
    <property type="component" value="Unassembled WGS sequence"/>
</dbReference>
<dbReference type="InterPro" id="IPR037238">
    <property type="entry name" value="YbiA-like_sf"/>
</dbReference>
<dbReference type="AlphaFoldDB" id="A0AAV7K9F4"/>
<dbReference type="EMBL" id="JAKMXF010000111">
    <property type="protein sequence ID" value="KAI6657310.1"/>
    <property type="molecule type" value="Genomic_DNA"/>
</dbReference>
<accession>A0AAV7K9F4</accession>
<reference evidence="2 3" key="1">
    <citation type="journal article" date="2023" name="BMC Biol.">
        <title>The compact genome of the sponge Oopsacas minuta (Hexactinellida) is lacking key metazoan core genes.</title>
        <authorList>
            <person name="Santini S."/>
            <person name="Schenkelaars Q."/>
            <person name="Jourda C."/>
            <person name="Duchesne M."/>
            <person name="Belahbib H."/>
            <person name="Rocher C."/>
            <person name="Selva M."/>
            <person name="Riesgo A."/>
            <person name="Vervoort M."/>
            <person name="Leys S.P."/>
            <person name="Kodjabachian L."/>
            <person name="Le Bivic A."/>
            <person name="Borchiellini C."/>
            <person name="Claverie J.M."/>
            <person name="Renard E."/>
        </authorList>
    </citation>
    <scope>NUCLEOTIDE SEQUENCE [LARGE SCALE GENOMIC DNA]</scope>
    <source>
        <strain evidence="2">SPO-2</strain>
    </source>
</reference>
<feature type="domain" description="NADAR" evidence="1">
    <location>
        <begin position="565"/>
        <end position="695"/>
    </location>
</feature>
<sequence>MAEIHPEHNPLLHATSAPNWMESELDYNNAISFGRTMHEYFGFTPFSQHAFNLEDAYWLTMEHYMQAKKFIGHPTKIDDIKNIKKPEEIAHYTNDPENSRFINDEWNKHKHKYMYRALYAKFIQNDSIYDQLMYTGNKFLIYDTDEDRTWGIGYDKSGKNYLGLLLCNIRTYFRAHPKPLSHSPPPDFIYDFMNLPENRIIIPKPKPLISYEEISISPFPEAIIHFGDHRKDYYYLCNDSNHGFELDGTIWLTVTHYYLTKKFAGFPNLQNTIAMLEDPIQAREFAATKREFTLTDFDCKKDSIMQRALSAKFRQQQYLSDMLLATQPRRLVFDCDKDAYWGIGPDAKGVNRLGVMLSDLRMRIQPGGILHKPLAYSDDIYFFNADTDYFEFTPYSMHRIQLDYKYWPTVSHYFQAQKFTGKPEIVTQIAACNSAQSAWDIAHDEKNIIHIPMGFQNARNEIMLKAMSAKIDQHEDVRKKLENTGNRKLLFAAQDIHWGIGKDANGKNTIGKILMEIRKGLAAAKSKELPAPMIHKPSPMALPTQTIDTPTDSRNTIYFFSEADHLFPLSSFSIISFLLNELKYKTLSHFFQSQKFKSNSAIQRSIINSMTPLAAVSIAKDKYEHIMPDFNKKRKEIMELGLQVRFNQNPSLKDLLMSTEDKNLVLNNKKDEYWGIGDGTGKNCFGKLLMKIRDQYAAIPLPIFDPKAPLPLTTLPILERHLYSATATTLSPETRGISNPFYPGIETADFAKRPMPMPRHPKSTLLVHPETVIAASYCVDTENSIIVAKNSKGDTVSTICNTSIKFPCSVCDDEESIYVLCAPKLVKINKFTNESVKEVPLQIPHSKIRVTTDGLSVINGGLESVYSFDLKN</sequence>
<dbReference type="CDD" id="cd15457">
    <property type="entry name" value="NADAR"/>
    <property type="match status" value="4"/>
</dbReference>
<feature type="domain" description="NADAR" evidence="1">
    <location>
        <begin position="38"/>
        <end position="173"/>
    </location>
</feature>
<evidence type="ECO:0000313" key="3">
    <source>
        <dbReference type="Proteomes" id="UP001165289"/>
    </source>
</evidence>
<comment type="caution">
    <text evidence="2">The sequence shown here is derived from an EMBL/GenBank/DDBJ whole genome shotgun (WGS) entry which is preliminary data.</text>
</comment>
<feature type="domain" description="NADAR" evidence="1">
    <location>
        <begin position="230"/>
        <end position="364"/>
    </location>
</feature>
<protein>
    <recommendedName>
        <fullName evidence="1">NADAR domain-containing protein</fullName>
    </recommendedName>
</protein>